<keyword evidence="4 10" id="KW-0732">Signal</keyword>
<comment type="subcellular location">
    <subcellularLocation>
        <location evidence="1">Membrane</location>
        <topology evidence="1">Single-pass type I membrane protein</topology>
    </subcellularLocation>
</comment>
<dbReference type="GeneID" id="136077089"/>
<feature type="signal peptide" evidence="10">
    <location>
        <begin position="1"/>
        <end position="23"/>
    </location>
</feature>
<dbReference type="RefSeq" id="XP_065647715.1">
    <property type="nucleotide sequence ID" value="XM_065791643.1"/>
</dbReference>
<reference evidence="11" key="1">
    <citation type="submission" date="2025-05" db="UniProtKB">
        <authorList>
            <consortium name="RefSeq"/>
        </authorList>
    </citation>
    <scope>NUCLEOTIDE SEQUENCE [LARGE SCALE GENOMIC DNA]</scope>
</reference>
<evidence type="ECO:0000256" key="9">
    <source>
        <dbReference type="SAM" id="Phobius"/>
    </source>
</evidence>
<keyword evidence="5 9" id="KW-1133">Transmembrane helix</keyword>
<accession>A0ABM4BFG7</accession>
<reference evidence="12" key="2">
    <citation type="submission" date="2025-08" db="UniProtKB">
        <authorList>
            <consortium name="RefSeq"/>
        </authorList>
    </citation>
    <scope>IDENTIFICATION</scope>
</reference>
<evidence type="ECO:0000313" key="11">
    <source>
        <dbReference type="Proteomes" id="UP001652625"/>
    </source>
</evidence>
<evidence type="ECO:0000256" key="7">
    <source>
        <dbReference type="ARBA" id="ARBA00023180"/>
    </source>
</evidence>
<evidence type="ECO:0000256" key="10">
    <source>
        <dbReference type="SAM" id="SignalP"/>
    </source>
</evidence>
<evidence type="ECO:0000256" key="1">
    <source>
        <dbReference type="ARBA" id="ARBA00004479"/>
    </source>
</evidence>
<comment type="similarity">
    <text evidence="2">Belongs to the FAM174 family.</text>
</comment>
<feature type="compositionally biased region" description="Basic and acidic residues" evidence="8">
    <location>
        <begin position="101"/>
        <end position="112"/>
    </location>
</feature>
<name>A0ABM4BFG7_HYDVU</name>
<keyword evidence="11" id="KW-1185">Reference proteome</keyword>
<sequence length="135" mass="15180">MEKLIKHAVWVVWFISNILLSSAQNNSTSSPDLDITSTSTTISRISTTPSSNKTSLPHIAMRTIYVVSAVSALVIVYLIIRAACSRRKKSRTKRYGVLKNNRSDGMELHPLSEADDDDDDDMTLFDLRQQRKVKP</sequence>
<feature type="region of interest" description="Disordered" evidence="8">
    <location>
        <begin position="86"/>
        <end position="135"/>
    </location>
</feature>
<feature type="compositionally biased region" description="Acidic residues" evidence="8">
    <location>
        <begin position="113"/>
        <end position="123"/>
    </location>
</feature>
<evidence type="ECO:0000256" key="3">
    <source>
        <dbReference type="ARBA" id="ARBA00022692"/>
    </source>
</evidence>
<evidence type="ECO:0000256" key="6">
    <source>
        <dbReference type="ARBA" id="ARBA00023136"/>
    </source>
</evidence>
<feature type="transmembrane region" description="Helical" evidence="9">
    <location>
        <begin position="64"/>
        <end position="84"/>
    </location>
</feature>
<dbReference type="Proteomes" id="UP001652625">
    <property type="component" value="Chromosome 02"/>
</dbReference>
<evidence type="ECO:0000256" key="8">
    <source>
        <dbReference type="SAM" id="MobiDB-lite"/>
    </source>
</evidence>
<evidence type="ECO:0000256" key="4">
    <source>
        <dbReference type="ARBA" id="ARBA00022729"/>
    </source>
</evidence>
<feature type="chain" id="PRO_5047433925" evidence="10">
    <location>
        <begin position="24"/>
        <end position="135"/>
    </location>
</feature>
<keyword evidence="3 9" id="KW-0812">Transmembrane</keyword>
<dbReference type="InterPro" id="IPR009565">
    <property type="entry name" value="FAM174-like"/>
</dbReference>
<dbReference type="PANTHER" id="PTHR28607">
    <property type="entry name" value="EXPRESSED PROTEIN"/>
    <property type="match status" value="1"/>
</dbReference>
<gene>
    <name evidence="12" type="primary">LOC136077089</name>
</gene>
<evidence type="ECO:0000256" key="5">
    <source>
        <dbReference type="ARBA" id="ARBA00022989"/>
    </source>
</evidence>
<feature type="compositionally biased region" description="Basic residues" evidence="8">
    <location>
        <begin position="86"/>
        <end position="96"/>
    </location>
</feature>
<dbReference type="PANTHER" id="PTHR28607:SF4">
    <property type="entry name" value="TRANSMEMBRANE PROTEIN"/>
    <property type="match status" value="1"/>
</dbReference>
<proteinExistence type="inferred from homology"/>
<protein>
    <submittedName>
        <fullName evidence="12">Membrane protein FAM174-like isoform X2</fullName>
    </submittedName>
</protein>
<dbReference type="Pfam" id="PF06679">
    <property type="entry name" value="DUF1180"/>
    <property type="match status" value="1"/>
</dbReference>
<keyword evidence="7" id="KW-0325">Glycoprotein</keyword>
<organism evidence="11 12">
    <name type="scientific">Hydra vulgaris</name>
    <name type="common">Hydra</name>
    <name type="synonym">Hydra attenuata</name>
    <dbReference type="NCBI Taxonomy" id="6087"/>
    <lineage>
        <taxon>Eukaryota</taxon>
        <taxon>Metazoa</taxon>
        <taxon>Cnidaria</taxon>
        <taxon>Hydrozoa</taxon>
        <taxon>Hydroidolina</taxon>
        <taxon>Anthoathecata</taxon>
        <taxon>Aplanulata</taxon>
        <taxon>Hydridae</taxon>
        <taxon>Hydra</taxon>
    </lineage>
</organism>
<evidence type="ECO:0000256" key="2">
    <source>
        <dbReference type="ARBA" id="ARBA00006986"/>
    </source>
</evidence>
<keyword evidence="6 9" id="KW-0472">Membrane</keyword>
<evidence type="ECO:0000313" key="12">
    <source>
        <dbReference type="RefSeq" id="XP_065647715.1"/>
    </source>
</evidence>